<evidence type="ECO:0000313" key="2">
    <source>
        <dbReference type="Proteomes" id="UP000244855"/>
    </source>
</evidence>
<reference evidence="1 2" key="1">
    <citation type="journal article" date="2018" name="Sci. Rep.">
        <title>Comparative genomics provides insights into the lifestyle and reveals functional heterogeneity of dark septate endophytic fungi.</title>
        <authorList>
            <person name="Knapp D.G."/>
            <person name="Nemeth J.B."/>
            <person name="Barry K."/>
            <person name="Hainaut M."/>
            <person name="Henrissat B."/>
            <person name="Johnson J."/>
            <person name="Kuo A."/>
            <person name="Lim J.H.P."/>
            <person name="Lipzen A."/>
            <person name="Nolan M."/>
            <person name="Ohm R.A."/>
            <person name="Tamas L."/>
            <person name="Grigoriev I.V."/>
            <person name="Spatafora J.W."/>
            <person name="Nagy L.G."/>
            <person name="Kovacs G.M."/>
        </authorList>
    </citation>
    <scope>NUCLEOTIDE SEQUENCE [LARGE SCALE GENOMIC DNA]</scope>
    <source>
        <strain evidence="1 2">DSE2036</strain>
    </source>
</reference>
<organism evidence="1 2">
    <name type="scientific">Periconia macrospinosa</name>
    <dbReference type="NCBI Taxonomy" id="97972"/>
    <lineage>
        <taxon>Eukaryota</taxon>
        <taxon>Fungi</taxon>
        <taxon>Dikarya</taxon>
        <taxon>Ascomycota</taxon>
        <taxon>Pezizomycotina</taxon>
        <taxon>Dothideomycetes</taxon>
        <taxon>Pleosporomycetidae</taxon>
        <taxon>Pleosporales</taxon>
        <taxon>Massarineae</taxon>
        <taxon>Periconiaceae</taxon>
        <taxon>Periconia</taxon>
    </lineage>
</organism>
<keyword evidence="2" id="KW-1185">Reference proteome</keyword>
<dbReference type="EMBL" id="KZ805333">
    <property type="protein sequence ID" value="PVI03294.1"/>
    <property type="molecule type" value="Genomic_DNA"/>
</dbReference>
<accession>A0A2V1E0X9</accession>
<proteinExistence type="predicted"/>
<dbReference type="AlphaFoldDB" id="A0A2V1E0X9"/>
<evidence type="ECO:0000313" key="1">
    <source>
        <dbReference type="EMBL" id="PVI03294.1"/>
    </source>
</evidence>
<protein>
    <submittedName>
        <fullName evidence="1">Uncharacterized protein</fullName>
    </submittedName>
</protein>
<name>A0A2V1E0X9_9PLEO</name>
<sequence length="71" mass="7698">MHRGGGAAPLERDKSCAACYHPLAQQQSKRNATQCEATANPSSDSTLLVQTANSILAARHTSKPSWLRFQM</sequence>
<gene>
    <name evidence="1" type="ORF">DM02DRAFT_612368</name>
</gene>
<dbReference type="Proteomes" id="UP000244855">
    <property type="component" value="Unassembled WGS sequence"/>
</dbReference>